<protein>
    <submittedName>
        <fullName evidence="2">Pilus assembly protein, PilO</fullName>
    </submittedName>
</protein>
<dbReference type="Pfam" id="PF04350">
    <property type="entry name" value="PilO"/>
    <property type="match status" value="1"/>
</dbReference>
<name>A0A1M5U607_9VIBR</name>
<feature type="transmembrane region" description="Helical" evidence="1">
    <location>
        <begin position="20"/>
        <end position="39"/>
    </location>
</feature>
<dbReference type="RefSeq" id="WP_073601823.1">
    <property type="nucleotide sequence ID" value="NZ_FQXZ01000001.1"/>
</dbReference>
<keyword evidence="1" id="KW-0812">Transmembrane</keyword>
<dbReference type="PROSITE" id="PS51257">
    <property type="entry name" value="PROKAR_LIPOPROTEIN"/>
    <property type="match status" value="1"/>
</dbReference>
<accession>A0A1M5U607</accession>
<reference evidence="2 3" key="1">
    <citation type="submission" date="2016-11" db="EMBL/GenBank/DDBJ databases">
        <authorList>
            <person name="Jaros S."/>
            <person name="Januszkiewicz K."/>
            <person name="Wedrychowicz H."/>
        </authorList>
    </citation>
    <scope>NUCLEOTIDE SEQUENCE [LARGE SCALE GENOMIC DNA]</scope>
    <source>
        <strain evidence="2 3">CECT 7868</strain>
    </source>
</reference>
<dbReference type="GO" id="GO:0043107">
    <property type="term" value="P:type IV pilus-dependent motility"/>
    <property type="evidence" value="ECO:0007669"/>
    <property type="project" value="InterPro"/>
</dbReference>
<dbReference type="STRING" id="1216006.VA7868_00023"/>
<proteinExistence type="predicted"/>
<evidence type="ECO:0000313" key="2">
    <source>
        <dbReference type="EMBL" id="SHH58485.1"/>
    </source>
</evidence>
<dbReference type="EMBL" id="FQXZ01000001">
    <property type="protein sequence ID" value="SHH58485.1"/>
    <property type="molecule type" value="Genomic_DNA"/>
</dbReference>
<organism evidence="2 3">
    <name type="scientific">Vibrio aerogenes CECT 7868</name>
    <dbReference type="NCBI Taxonomy" id="1216006"/>
    <lineage>
        <taxon>Bacteria</taxon>
        <taxon>Pseudomonadati</taxon>
        <taxon>Pseudomonadota</taxon>
        <taxon>Gammaproteobacteria</taxon>
        <taxon>Vibrionales</taxon>
        <taxon>Vibrionaceae</taxon>
        <taxon>Vibrio</taxon>
    </lineage>
</organism>
<gene>
    <name evidence="2" type="ORF">VA7868_00023</name>
</gene>
<dbReference type="Proteomes" id="UP000184608">
    <property type="component" value="Unassembled WGS sequence"/>
</dbReference>
<sequence>MLRLRALWDVMIHCSFQKQLGIVSLLTVSGCVISFVLIWRPLFRAAVVRQANQAEQVQHIQSLQKQNSHDQFMQTQWQIAEKQLEQQTKLLSHDSAETLMPWLNIEAGKRDIHIHRLAWLRSDKNNQAVLQGIDLEMTGSYEAIKEILILMNHHPPLVQFQQVHWRQSKQDKGLVHMTGKAWFYHQCKEVPCV</sequence>
<dbReference type="InterPro" id="IPR007445">
    <property type="entry name" value="PilO"/>
</dbReference>
<evidence type="ECO:0000256" key="1">
    <source>
        <dbReference type="SAM" id="Phobius"/>
    </source>
</evidence>
<dbReference type="GO" id="GO:0043683">
    <property type="term" value="P:type IV pilus assembly"/>
    <property type="evidence" value="ECO:0007669"/>
    <property type="project" value="InterPro"/>
</dbReference>
<evidence type="ECO:0000313" key="3">
    <source>
        <dbReference type="Proteomes" id="UP000184608"/>
    </source>
</evidence>
<keyword evidence="3" id="KW-1185">Reference proteome</keyword>
<keyword evidence="1" id="KW-1133">Transmembrane helix</keyword>
<keyword evidence="1" id="KW-0472">Membrane</keyword>
<dbReference type="AlphaFoldDB" id="A0A1M5U607"/>